<dbReference type="Proteomes" id="UP001303473">
    <property type="component" value="Unassembled WGS sequence"/>
</dbReference>
<feature type="compositionally biased region" description="Basic and acidic residues" evidence="1">
    <location>
        <begin position="144"/>
        <end position="174"/>
    </location>
</feature>
<feature type="compositionally biased region" description="Basic and acidic residues" evidence="1">
    <location>
        <begin position="83"/>
        <end position="94"/>
    </location>
</feature>
<accession>A0AAN6NEP9</accession>
<feature type="region of interest" description="Disordered" evidence="1">
    <location>
        <begin position="71"/>
        <end position="107"/>
    </location>
</feature>
<dbReference type="EMBL" id="MU853760">
    <property type="protein sequence ID" value="KAK3944394.1"/>
    <property type="molecule type" value="Genomic_DNA"/>
</dbReference>
<proteinExistence type="predicted"/>
<dbReference type="Pfam" id="PF15377">
    <property type="entry name" value="DUF4604"/>
    <property type="match status" value="1"/>
</dbReference>
<evidence type="ECO:0000256" key="1">
    <source>
        <dbReference type="SAM" id="MobiDB-lite"/>
    </source>
</evidence>
<comment type="caution">
    <text evidence="3">The sequence shown here is derived from an EMBL/GenBank/DDBJ whole genome shotgun (WGS) entry which is preliminary data.</text>
</comment>
<evidence type="ECO:0000313" key="4">
    <source>
        <dbReference type="Proteomes" id="UP001303473"/>
    </source>
</evidence>
<feature type="region of interest" description="Disordered" evidence="1">
    <location>
        <begin position="21"/>
        <end position="57"/>
    </location>
</feature>
<protein>
    <recommendedName>
        <fullName evidence="2">DUF4604 domain-containing protein</fullName>
    </recommendedName>
</protein>
<keyword evidence="4" id="KW-1185">Reference proteome</keyword>
<evidence type="ECO:0000313" key="3">
    <source>
        <dbReference type="EMBL" id="KAK3944394.1"/>
    </source>
</evidence>
<organism evidence="3 4">
    <name type="scientific">Diplogelasinospora grovesii</name>
    <dbReference type="NCBI Taxonomy" id="303347"/>
    <lineage>
        <taxon>Eukaryota</taxon>
        <taxon>Fungi</taxon>
        <taxon>Dikarya</taxon>
        <taxon>Ascomycota</taxon>
        <taxon>Pezizomycotina</taxon>
        <taxon>Sordariomycetes</taxon>
        <taxon>Sordariomycetidae</taxon>
        <taxon>Sordariales</taxon>
        <taxon>Diplogelasinosporaceae</taxon>
        <taxon>Diplogelasinospora</taxon>
    </lineage>
</organism>
<dbReference type="InterPro" id="IPR027911">
    <property type="entry name" value="DUF4604"/>
</dbReference>
<gene>
    <name evidence="3" type="ORF">QBC46DRAFT_375162</name>
</gene>
<reference evidence="4" key="1">
    <citation type="journal article" date="2023" name="Mol. Phylogenet. Evol.">
        <title>Genome-scale phylogeny and comparative genomics of the fungal order Sordariales.</title>
        <authorList>
            <person name="Hensen N."/>
            <person name="Bonometti L."/>
            <person name="Westerberg I."/>
            <person name="Brannstrom I.O."/>
            <person name="Guillou S."/>
            <person name="Cros-Aarteil S."/>
            <person name="Calhoun S."/>
            <person name="Haridas S."/>
            <person name="Kuo A."/>
            <person name="Mondo S."/>
            <person name="Pangilinan J."/>
            <person name="Riley R."/>
            <person name="LaButti K."/>
            <person name="Andreopoulos B."/>
            <person name="Lipzen A."/>
            <person name="Chen C."/>
            <person name="Yan M."/>
            <person name="Daum C."/>
            <person name="Ng V."/>
            <person name="Clum A."/>
            <person name="Steindorff A."/>
            <person name="Ohm R.A."/>
            <person name="Martin F."/>
            <person name="Silar P."/>
            <person name="Natvig D.O."/>
            <person name="Lalanne C."/>
            <person name="Gautier V."/>
            <person name="Ament-Velasquez S.L."/>
            <person name="Kruys A."/>
            <person name="Hutchinson M.I."/>
            <person name="Powell A.J."/>
            <person name="Barry K."/>
            <person name="Miller A.N."/>
            <person name="Grigoriev I.V."/>
            <person name="Debuchy R."/>
            <person name="Gladieux P."/>
            <person name="Hiltunen Thoren M."/>
            <person name="Johannesson H."/>
        </authorList>
    </citation>
    <scope>NUCLEOTIDE SEQUENCE [LARGE SCALE GENOMIC DNA]</scope>
    <source>
        <strain evidence="4">CBS 340.73</strain>
    </source>
</reference>
<sequence>MSQKITSKNLQYTTTLPPFLARLRGEASPDSDAPDPILAARRRPGKPRSASAEAEDVPVVVDENGNVVDGLQVGTDGSVQQRVAEHKNEQDNRSGEQAQVVEDTDGNPLLISSTREKQHKMTEKVANIGGARKRKVGKVISGTDHQEDVIAEADEGRLGRKDNDYKRADVKDSATSKAKPTSNNNGHTSTKKKAKKIKLSFGDDEG</sequence>
<dbReference type="AlphaFoldDB" id="A0AAN6NEP9"/>
<feature type="domain" description="DUF4604" evidence="2">
    <location>
        <begin position="8"/>
        <end position="205"/>
    </location>
</feature>
<feature type="compositionally biased region" description="Polar residues" evidence="1">
    <location>
        <begin position="175"/>
        <end position="188"/>
    </location>
</feature>
<feature type="region of interest" description="Disordered" evidence="1">
    <location>
        <begin position="136"/>
        <end position="206"/>
    </location>
</feature>
<evidence type="ECO:0000259" key="2">
    <source>
        <dbReference type="Pfam" id="PF15377"/>
    </source>
</evidence>
<feature type="compositionally biased region" description="Basic residues" evidence="1">
    <location>
        <begin position="189"/>
        <end position="198"/>
    </location>
</feature>
<name>A0AAN6NEP9_9PEZI</name>